<sequence>MGKLFGGRIEPECLYCAFGRPGRDGIMILCQKHGVVAPHYSCWKFSYDPLKRVPKKARRLPQFSPEDFKL</sequence>
<accession>A0A926EEB1</accession>
<reference evidence="1" key="1">
    <citation type="submission" date="2020-08" db="EMBL/GenBank/DDBJ databases">
        <title>Genome public.</title>
        <authorList>
            <person name="Liu C."/>
            <person name="Sun Q."/>
        </authorList>
    </citation>
    <scope>NUCLEOTIDE SEQUENCE</scope>
    <source>
        <strain evidence="1">NSJ-54</strain>
    </source>
</reference>
<gene>
    <name evidence="1" type="ORF">H8709_08465</name>
</gene>
<evidence type="ECO:0000313" key="1">
    <source>
        <dbReference type="EMBL" id="MBC8570859.1"/>
    </source>
</evidence>
<organism evidence="1 2">
    <name type="scientific">Zongyangia hominis</name>
    <dbReference type="NCBI Taxonomy" id="2763677"/>
    <lineage>
        <taxon>Bacteria</taxon>
        <taxon>Bacillati</taxon>
        <taxon>Bacillota</taxon>
        <taxon>Clostridia</taxon>
        <taxon>Eubacteriales</taxon>
        <taxon>Oscillospiraceae</taxon>
        <taxon>Zongyangia</taxon>
    </lineage>
</organism>
<dbReference type="AlphaFoldDB" id="A0A926EEB1"/>
<dbReference type="Proteomes" id="UP000660861">
    <property type="component" value="Unassembled WGS sequence"/>
</dbReference>
<proteinExistence type="predicted"/>
<keyword evidence="2" id="KW-1185">Reference proteome</keyword>
<dbReference type="RefSeq" id="WP_262397952.1">
    <property type="nucleotide sequence ID" value="NZ_JACRTC010000005.1"/>
</dbReference>
<comment type="caution">
    <text evidence="1">The sequence shown here is derived from an EMBL/GenBank/DDBJ whole genome shotgun (WGS) entry which is preliminary data.</text>
</comment>
<protein>
    <submittedName>
        <fullName evidence="1">Uncharacterized protein</fullName>
    </submittedName>
</protein>
<dbReference type="EMBL" id="JACRTC010000005">
    <property type="protein sequence ID" value="MBC8570859.1"/>
    <property type="molecule type" value="Genomic_DNA"/>
</dbReference>
<name>A0A926EEB1_9FIRM</name>
<evidence type="ECO:0000313" key="2">
    <source>
        <dbReference type="Proteomes" id="UP000660861"/>
    </source>
</evidence>